<dbReference type="Pfam" id="PF13561">
    <property type="entry name" value="adh_short_C2"/>
    <property type="match status" value="1"/>
</dbReference>
<dbReference type="InterPro" id="IPR020904">
    <property type="entry name" value="Sc_DH/Rdtase_CS"/>
</dbReference>
<keyword evidence="3" id="KW-0443">Lipid metabolism</keyword>
<evidence type="ECO:0000256" key="3">
    <source>
        <dbReference type="ARBA" id="ARBA00023221"/>
    </source>
</evidence>
<reference evidence="4 5" key="1">
    <citation type="submission" date="2020-08" db="EMBL/GenBank/DDBJ databases">
        <authorList>
            <person name="Ren C."/>
            <person name="Gu Y."/>
            <person name="Xu Y."/>
        </authorList>
    </citation>
    <scope>NUCLEOTIDE SEQUENCE [LARGE SCALE GENOMIC DNA]</scope>
    <source>
        <strain evidence="4 5">LBM18003</strain>
    </source>
</reference>
<evidence type="ECO:0000256" key="1">
    <source>
        <dbReference type="ARBA" id="ARBA00006484"/>
    </source>
</evidence>
<protein>
    <submittedName>
        <fullName evidence="4">3-oxoacyl-ACP reductase FabG</fullName>
    </submittedName>
</protein>
<keyword evidence="5" id="KW-1185">Reference proteome</keyword>
<dbReference type="GO" id="GO:0008202">
    <property type="term" value="P:steroid metabolic process"/>
    <property type="evidence" value="ECO:0007669"/>
    <property type="project" value="UniProtKB-KW"/>
</dbReference>
<dbReference type="PRINTS" id="PR00081">
    <property type="entry name" value="GDHRDH"/>
</dbReference>
<dbReference type="InterPro" id="IPR050259">
    <property type="entry name" value="SDR"/>
</dbReference>
<organism evidence="4 5">
    <name type="scientific">Caproicibacterium amylolyticum</name>
    <dbReference type="NCBI Taxonomy" id="2766537"/>
    <lineage>
        <taxon>Bacteria</taxon>
        <taxon>Bacillati</taxon>
        <taxon>Bacillota</taxon>
        <taxon>Clostridia</taxon>
        <taxon>Eubacteriales</taxon>
        <taxon>Oscillospiraceae</taxon>
        <taxon>Caproicibacterium</taxon>
    </lineage>
</organism>
<dbReference type="RefSeq" id="WP_212507275.1">
    <property type="nucleotide sequence ID" value="NZ_CP060696.1"/>
</dbReference>
<dbReference type="Gene3D" id="3.40.50.720">
    <property type="entry name" value="NAD(P)-binding Rossmann-like Domain"/>
    <property type="match status" value="1"/>
</dbReference>
<dbReference type="PROSITE" id="PS00061">
    <property type="entry name" value="ADH_SHORT"/>
    <property type="match status" value="1"/>
</dbReference>
<name>A0A7G9WHP8_9FIRM</name>
<dbReference type="SUPFAM" id="SSF51735">
    <property type="entry name" value="NAD(P)-binding Rossmann-fold domains"/>
    <property type="match status" value="1"/>
</dbReference>
<evidence type="ECO:0000256" key="2">
    <source>
        <dbReference type="ARBA" id="ARBA00023002"/>
    </source>
</evidence>
<keyword evidence="3" id="KW-0753">Steroid metabolism</keyword>
<dbReference type="GO" id="GO:0032787">
    <property type="term" value="P:monocarboxylic acid metabolic process"/>
    <property type="evidence" value="ECO:0007669"/>
    <property type="project" value="UniProtKB-ARBA"/>
</dbReference>
<evidence type="ECO:0000313" key="4">
    <source>
        <dbReference type="EMBL" id="QNO18210.1"/>
    </source>
</evidence>
<dbReference type="NCBIfam" id="NF047420">
    <property type="entry name" value="EF_P_mod_YmfI"/>
    <property type="match status" value="1"/>
</dbReference>
<dbReference type="EMBL" id="CP060696">
    <property type="protein sequence ID" value="QNO18210.1"/>
    <property type="molecule type" value="Genomic_DNA"/>
</dbReference>
<proteinExistence type="inferred from homology"/>
<sequence length="234" mass="24808">MRTALVTGGSRGIGAAVCRRLSTDGFHVFINYNTHAEDAAALAAQIDGEAVCADISTRADCEAMFTKIGNVDVLVNNAGIAQQKLFTDITEEDWRRMFAVDVDGIFRCCQLALPYMIHVKRGSIINISSMWGQVGGSCEVHYSAAKAAVIGLTKALAKELGPSHIRVNCIAPGVIDTEMNAIHGPAVLQELAEETPLERLGTPEDIAAAVSFFAGEQSAFITGQILGVNGGMII</sequence>
<dbReference type="InterPro" id="IPR036291">
    <property type="entry name" value="NAD(P)-bd_dom_sf"/>
</dbReference>
<dbReference type="FunFam" id="3.40.50.720:FF:000173">
    <property type="entry name" value="3-oxoacyl-[acyl-carrier protein] reductase"/>
    <property type="match status" value="1"/>
</dbReference>
<dbReference type="KEGG" id="caml:H6X83_00635"/>
<keyword evidence="2" id="KW-0560">Oxidoreductase</keyword>
<dbReference type="GO" id="GO:0016491">
    <property type="term" value="F:oxidoreductase activity"/>
    <property type="evidence" value="ECO:0007669"/>
    <property type="project" value="UniProtKB-KW"/>
</dbReference>
<dbReference type="Proteomes" id="UP000516046">
    <property type="component" value="Chromosome"/>
</dbReference>
<comment type="similarity">
    <text evidence="1">Belongs to the short-chain dehydrogenases/reductases (SDR) family.</text>
</comment>
<dbReference type="PANTHER" id="PTHR42879:SF2">
    <property type="entry name" value="3-OXOACYL-[ACYL-CARRIER-PROTEIN] REDUCTASE FABG"/>
    <property type="match status" value="1"/>
</dbReference>
<dbReference type="InterPro" id="IPR002347">
    <property type="entry name" value="SDR_fam"/>
</dbReference>
<accession>A0A7G9WHP8</accession>
<dbReference type="PANTHER" id="PTHR42879">
    <property type="entry name" value="3-OXOACYL-(ACYL-CARRIER-PROTEIN) REDUCTASE"/>
    <property type="match status" value="1"/>
</dbReference>
<gene>
    <name evidence="4" type="primary">fabG</name>
    <name evidence="4" type="ORF">H6X83_00635</name>
</gene>
<dbReference type="PRINTS" id="PR00080">
    <property type="entry name" value="SDRFAMILY"/>
</dbReference>
<dbReference type="AlphaFoldDB" id="A0A7G9WHP8"/>
<dbReference type="NCBIfam" id="NF009466">
    <property type="entry name" value="PRK12826.1-2"/>
    <property type="match status" value="1"/>
</dbReference>
<evidence type="ECO:0000313" key="5">
    <source>
        <dbReference type="Proteomes" id="UP000516046"/>
    </source>
</evidence>